<accession>A0A645JJV4</accession>
<reference evidence="1" key="1">
    <citation type="submission" date="2019-08" db="EMBL/GenBank/DDBJ databases">
        <authorList>
            <person name="Kucharzyk K."/>
            <person name="Murdoch R.W."/>
            <person name="Higgins S."/>
            <person name="Loffler F."/>
        </authorList>
    </citation>
    <scope>NUCLEOTIDE SEQUENCE</scope>
</reference>
<proteinExistence type="predicted"/>
<organism evidence="1">
    <name type="scientific">bioreactor metagenome</name>
    <dbReference type="NCBI Taxonomy" id="1076179"/>
    <lineage>
        <taxon>unclassified sequences</taxon>
        <taxon>metagenomes</taxon>
        <taxon>ecological metagenomes</taxon>
    </lineage>
</organism>
<protein>
    <submittedName>
        <fullName evidence="1">Uncharacterized protein</fullName>
    </submittedName>
</protein>
<sequence>MSPEELVGKIVTGEFVNKDVPEYTEQYLSLIERVRGKDHE</sequence>
<comment type="caution">
    <text evidence="1">The sequence shown here is derived from an EMBL/GenBank/DDBJ whole genome shotgun (WGS) entry which is preliminary data.</text>
</comment>
<gene>
    <name evidence="1" type="ORF">SDC9_211628</name>
</gene>
<dbReference type="AlphaFoldDB" id="A0A645JJV4"/>
<name>A0A645JJV4_9ZZZZ</name>
<evidence type="ECO:0000313" key="1">
    <source>
        <dbReference type="EMBL" id="MPN63861.1"/>
    </source>
</evidence>
<dbReference type="EMBL" id="VSSQ01143884">
    <property type="protein sequence ID" value="MPN63861.1"/>
    <property type="molecule type" value="Genomic_DNA"/>
</dbReference>